<name>A0ABV4WSS1_9CYAN</name>
<evidence type="ECO:0000313" key="2">
    <source>
        <dbReference type="Proteomes" id="UP001576780"/>
    </source>
</evidence>
<evidence type="ECO:0000313" key="1">
    <source>
        <dbReference type="EMBL" id="MFB2838131.1"/>
    </source>
</evidence>
<evidence type="ECO:0008006" key="3">
    <source>
        <dbReference type="Google" id="ProtNLM"/>
    </source>
</evidence>
<organism evidence="1 2">
    <name type="scientific">Floridaenema evergladense BLCC-F167</name>
    <dbReference type="NCBI Taxonomy" id="3153639"/>
    <lineage>
        <taxon>Bacteria</taxon>
        <taxon>Bacillati</taxon>
        <taxon>Cyanobacteriota</taxon>
        <taxon>Cyanophyceae</taxon>
        <taxon>Oscillatoriophycideae</taxon>
        <taxon>Aerosakkonematales</taxon>
        <taxon>Aerosakkonemataceae</taxon>
        <taxon>Floridanema</taxon>
        <taxon>Floridanema evergladense</taxon>
    </lineage>
</organism>
<comment type="caution">
    <text evidence="1">The sequence shown here is derived from an EMBL/GenBank/DDBJ whole genome shotgun (WGS) entry which is preliminary data.</text>
</comment>
<dbReference type="Proteomes" id="UP001576780">
    <property type="component" value="Unassembled WGS sequence"/>
</dbReference>
<keyword evidence="2" id="KW-1185">Reference proteome</keyword>
<accession>A0ABV4WSS1</accession>
<gene>
    <name evidence="1" type="ORF">ACE1CA_26845</name>
</gene>
<proteinExistence type="predicted"/>
<protein>
    <recommendedName>
        <fullName evidence="3">Transposase</fullName>
    </recommendedName>
</protein>
<reference evidence="1 2" key="1">
    <citation type="submission" date="2024-09" db="EMBL/GenBank/DDBJ databases">
        <title>Floridaenema gen nov. (Aerosakkonemataceae, Aerosakkonematales ord. nov., Cyanobacteria) from benthic tropical and subtropical fresh waters, with the description of four new species.</title>
        <authorList>
            <person name="Moretto J.A."/>
            <person name="Berthold D.E."/>
            <person name="Lefler F.W."/>
            <person name="Huang I.-S."/>
            <person name="Laughinghouse H. IV."/>
        </authorList>
    </citation>
    <scope>NUCLEOTIDE SEQUENCE [LARGE SCALE GENOMIC DNA]</scope>
    <source>
        <strain evidence="1 2">BLCC-F167</strain>
    </source>
</reference>
<dbReference type="RefSeq" id="WP_413280461.1">
    <property type="nucleotide sequence ID" value="NZ_JBHFNT010000238.1"/>
</dbReference>
<sequence>MLSTFTKTLIHEGAFARKFHIDATNLVWHGNNSLSLKKRDFLGEKQTILLKTDEAVR</sequence>
<dbReference type="EMBL" id="JBHFNT010000238">
    <property type="protein sequence ID" value="MFB2838131.1"/>
    <property type="molecule type" value="Genomic_DNA"/>
</dbReference>